<comment type="caution">
    <text evidence="3">The sequence shown here is derived from an EMBL/GenBank/DDBJ whole genome shotgun (WGS) entry which is preliminary data.</text>
</comment>
<name>A0ABR1U6D2_9PEZI</name>
<evidence type="ECO:0000313" key="4">
    <source>
        <dbReference type="Proteomes" id="UP001480595"/>
    </source>
</evidence>
<sequence>MRFTTVAALISGGAASAILTAFETSFATEIVTTATATVTQVNPPNPPAKRKKERSDACKRRSSGTSASQTSLSSVNSISATSATPSPAGPVCTVTVTAAALNTTLNTTTTVTVTGSAIATAVETVTSLVIARDTVTISTTDVVTTVVPTTMAVTATTVVTDLPPPATPTFILKAVSGSVTGQYLKFSGGATINFSPLAFQAASFLLKDNGSLLPIVHAQFLPDNVAYYYPTPQDFNYFTYGDPNYLAVFGRVPASCQLAGPTTIGSTGSFTCPKGGNAASQLGYRNGCLSLQTSTGPDDFISVEYKVLS</sequence>
<protein>
    <submittedName>
        <fullName evidence="3">Uncharacterized protein</fullName>
    </submittedName>
</protein>
<dbReference type="RefSeq" id="XP_066713080.1">
    <property type="nucleotide sequence ID" value="XM_066860910.1"/>
</dbReference>
<dbReference type="Proteomes" id="UP001480595">
    <property type="component" value="Unassembled WGS sequence"/>
</dbReference>
<evidence type="ECO:0000313" key="3">
    <source>
        <dbReference type="EMBL" id="KAK8054434.1"/>
    </source>
</evidence>
<keyword evidence="4" id="KW-1185">Reference proteome</keyword>
<feature type="compositionally biased region" description="Low complexity" evidence="1">
    <location>
        <begin position="63"/>
        <end position="88"/>
    </location>
</feature>
<gene>
    <name evidence="3" type="ORF">PG994_009501</name>
</gene>
<proteinExistence type="predicted"/>
<reference evidence="3 4" key="1">
    <citation type="submission" date="2023-01" db="EMBL/GenBank/DDBJ databases">
        <title>Analysis of 21 Apiospora genomes using comparative genomics revels a genus with tremendous synthesis potential of carbohydrate active enzymes and secondary metabolites.</title>
        <authorList>
            <person name="Sorensen T."/>
        </authorList>
    </citation>
    <scope>NUCLEOTIDE SEQUENCE [LARGE SCALE GENOMIC DNA]</scope>
    <source>
        <strain evidence="3 4">CBS 135458</strain>
    </source>
</reference>
<feature type="chain" id="PRO_5047207344" evidence="2">
    <location>
        <begin position="16"/>
        <end position="309"/>
    </location>
</feature>
<evidence type="ECO:0000256" key="2">
    <source>
        <dbReference type="SAM" id="SignalP"/>
    </source>
</evidence>
<feature type="region of interest" description="Disordered" evidence="1">
    <location>
        <begin position="38"/>
        <end position="88"/>
    </location>
</feature>
<accession>A0ABR1U6D2</accession>
<organism evidence="3 4">
    <name type="scientific">Apiospora phragmitis</name>
    <dbReference type="NCBI Taxonomy" id="2905665"/>
    <lineage>
        <taxon>Eukaryota</taxon>
        <taxon>Fungi</taxon>
        <taxon>Dikarya</taxon>
        <taxon>Ascomycota</taxon>
        <taxon>Pezizomycotina</taxon>
        <taxon>Sordariomycetes</taxon>
        <taxon>Xylariomycetidae</taxon>
        <taxon>Amphisphaeriales</taxon>
        <taxon>Apiosporaceae</taxon>
        <taxon>Apiospora</taxon>
    </lineage>
</organism>
<feature type="signal peptide" evidence="2">
    <location>
        <begin position="1"/>
        <end position="15"/>
    </location>
</feature>
<keyword evidence="2" id="KW-0732">Signal</keyword>
<evidence type="ECO:0000256" key="1">
    <source>
        <dbReference type="SAM" id="MobiDB-lite"/>
    </source>
</evidence>
<dbReference type="EMBL" id="JAQQWL010000010">
    <property type="protein sequence ID" value="KAK8054434.1"/>
    <property type="molecule type" value="Genomic_DNA"/>
</dbReference>
<dbReference type="GeneID" id="92093973"/>